<reference evidence="2 3" key="1">
    <citation type="journal article" date="2011" name="J. Bacteriol.">
        <title>Draft genome sequence of the anoxygenic filamentous phototrophic bacterium Oscillochloris trichoides subsp. DG-6.</title>
        <authorList>
            <person name="Kuznetsov B.B."/>
            <person name="Ivanovsky R.N."/>
            <person name="Keppen O.I."/>
            <person name="Sukhacheva M.V."/>
            <person name="Bumazhkin B.K."/>
            <person name="Patutina E.O."/>
            <person name="Beletsky A.V."/>
            <person name="Mardanov A.V."/>
            <person name="Baslerov R.V."/>
            <person name="Panteleeva A.N."/>
            <person name="Kolganova T.V."/>
            <person name="Ravin N.V."/>
            <person name="Skryabin K.G."/>
        </authorList>
    </citation>
    <scope>NUCLEOTIDE SEQUENCE [LARGE SCALE GENOMIC DNA]</scope>
    <source>
        <strain evidence="2 3">DG-6</strain>
    </source>
</reference>
<dbReference type="InterPro" id="IPR051321">
    <property type="entry name" value="PHA/PHB_synthase"/>
</dbReference>
<evidence type="ECO:0000313" key="3">
    <source>
        <dbReference type="Proteomes" id="UP000054010"/>
    </source>
</evidence>
<evidence type="ECO:0000259" key="1">
    <source>
        <dbReference type="Pfam" id="PF00561"/>
    </source>
</evidence>
<proteinExistence type="predicted"/>
<accession>E1I9U8</accession>
<dbReference type="InterPro" id="IPR000073">
    <property type="entry name" value="AB_hydrolase_1"/>
</dbReference>
<sequence length="365" mass="42222">MPDPALDPEVLTKRFFEELDRFTKSSDTFAKLAASRLDIQIGQTPKTVIWTLNKAKLYHFTPVLPPEKRHPVPLLLVFALINRPDIFDLRPGNSFVKYLLHQGYDVYMVDWGRPGLEDAHYQMDDYVLDYLPRIVRAMQRHIGRREFSMLGWCIGAMLTTLYAAMRPNDGIRNLILLTAPLDFADKEAGPFNRWLTTEYYNVDELISQYGNMPGYMIDYGSKMLKPVENFISTYFKLWDNLDNPAVVESYLAMNKWVTDLVDFPGAAFRQWVVEFYRENRLMEGTLRLRGELVDLRNLRCNFLNVIADKDHIVPTCQSTTVMDKVGTKDKLLLHMRGGHIGMMVGSGANKRVWPQIDAWLAKRSQ</sequence>
<dbReference type="HOGENOM" id="CLU_035017_0_0_0"/>
<organism evidence="2 3">
    <name type="scientific">Oscillochloris trichoides DG-6</name>
    <dbReference type="NCBI Taxonomy" id="765420"/>
    <lineage>
        <taxon>Bacteria</taxon>
        <taxon>Bacillati</taxon>
        <taxon>Chloroflexota</taxon>
        <taxon>Chloroflexia</taxon>
        <taxon>Chloroflexales</taxon>
        <taxon>Chloroflexineae</taxon>
        <taxon>Oscillochloridaceae</taxon>
        <taxon>Oscillochloris</taxon>
    </lineage>
</organism>
<dbReference type="Gene3D" id="3.40.50.1820">
    <property type="entry name" value="alpha/beta hydrolase"/>
    <property type="match status" value="1"/>
</dbReference>
<dbReference type="GO" id="GO:0016787">
    <property type="term" value="F:hydrolase activity"/>
    <property type="evidence" value="ECO:0007669"/>
    <property type="project" value="UniProtKB-KW"/>
</dbReference>
<dbReference type="EMBL" id="ADVR01000003">
    <property type="protein sequence ID" value="EFO81950.1"/>
    <property type="molecule type" value="Genomic_DNA"/>
</dbReference>
<dbReference type="Pfam" id="PF00561">
    <property type="entry name" value="Abhydrolase_1"/>
    <property type="match status" value="1"/>
</dbReference>
<feature type="domain" description="AB hydrolase-1" evidence="1">
    <location>
        <begin position="95"/>
        <end position="343"/>
    </location>
</feature>
<keyword evidence="2" id="KW-0378">Hydrolase</keyword>
<dbReference type="SUPFAM" id="SSF53474">
    <property type="entry name" value="alpha/beta-Hydrolases"/>
    <property type="match status" value="1"/>
</dbReference>
<dbReference type="InterPro" id="IPR029058">
    <property type="entry name" value="AB_hydrolase_fold"/>
</dbReference>
<dbReference type="Proteomes" id="UP000054010">
    <property type="component" value="Unassembled WGS sequence"/>
</dbReference>
<gene>
    <name evidence="2" type="ORF">OSCT_0099</name>
</gene>
<keyword evidence="3" id="KW-1185">Reference proteome</keyword>
<dbReference type="eggNOG" id="COG3243">
    <property type="taxonomic scope" value="Bacteria"/>
</dbReference>
<comment type="caution">
    <text evidence="2">The sequence shown here is derived from an EMBL/GenBank/DDBJ whole genome shotgun (WGS) entry which is preliminary data.</text>
</comment>
<dbReference type="STRING" id="765420.OSCT_0099"/>
<dbReference type="PANTHER" id="PTHR36837">
    <property type="entry name" value="POLY(3-HYDROXYALKANOATE) POLYMERASE SUBUNIT PHAC"/>
    <property type="match status" value="1"/>
</dbReference>
<protein>
    <submittedName>
        <fullName evidence="2">Alpha/beta hydrolase fold-containing protein</fullName>
    </submittedName>
</protein>
<dbReference type="AlphaFoldDB" id="E1I9U8"/>
<name>E1I9U8_9CHLR</name>
<evidence type="ECO:0000313" key="2">
    <source>
        <dbReference type="EMBL" id="EFO81950.1"/>
    </source>
</evidence>
<dbReference type="PANTHER" id="PTHR36837:SF2">
    <property type="entry name" value="POLY(3-HYDROXYALKANOATE) POLYMERASE SUBUNIT PHAC"/>
    <property type="match status" value="1"/>
</dbReference>